<accession>A0A4R1AX18</accession>
<reference evidence="3 4" key="1">
    <citation type="submission" date="2019-03" db="EMBL/GenBank/DDBJ databases">
        <authorList>
            <person name="Jensen L."/>
            <person name="Storgaard J."/>
            <person name="Sulaj E."/>
            <person name="Schramm A."/>
            <person name="Marshall I.P.G."/>
        </authorList>
    </citation>
    <scope>NUCLEOTIDE SEQUENCE [LARGE SCALE GENOMIC DNA]</scope>
    <source>
        <strain evidence="3 4">2017H2G3</strain>
    </source>
</reference>
<feature type="domain" description="Siphovirus-type tail component RIFT-related" evidence="1">
    <location>
        <begin position="12"/>
        <end position="134"/>
    </location>
</feature>
<dbReference type="InterPro" id="IPR008841">
    <property type="entry name" value="Siphovirus-type_tail_N"/>
</dbReference>
<evidence type="ECO:0000259" key="1">
    <source>
        <dbReference type="Pfam" id="PF05709"/>
    </source>
</evidence>
<evidence type="ECO:0000313" key="3">
    <source>
        <dbReference type="EMBL" id="TCJ05040.1"/>
    </source>
</evidence>
<dbReference type="Gene3D" id="2.60.120.860">
    <property type="match status" value="1"/>
</dbReference>
<gene>
    <name evidence="3" type="ORF">E0Y62_07435</name>
</gene>
<dbReference type="RefSeq" id="WP_131236520.1">
    <property type="nucleotide sequence ID" value="NZ_SJTH01000006.1"/>
</dbReference>
<dbReference type="InterPro" id="IPR054738">
    <property type="entry name" value="Siphovirus-type_tail_C"/>
</dbReference>
<keyword evidence="4" id="KW-1185">Reference proteome</keyword>
<sequence>MQRIIFTSARGQIVELSNRAPFVLSKIDGLGDVQADVKGQKAPFQDGSTYIDSSLSERYPSIEITILAENMDDLLKKRAYIASVFNPKLGEGVLKYENRNVVREIKATSEHVPTFPSGTERVFSTQKALINLKCHEPFWLDTHIESEPMSAWVGGMEFPFEFPVEFGLKSSTTTLLNDGDVETPVEIVFHGPATNPIVTNKTTGEYVRVKRTLGKNDKLIVRTAFGNKEVLIEDSTGKRTRAFNWLDGNSVFWQLDVGFNEIEYNADSNSDEATVIINWRKRYVGV</sequence>
<dbReference type="OrthoDB" id="2079081at2"/>
<organism evidence="3 4">
    <name type="scientific">Cytobacillus praedii</name>
    <dbReference type="NCBI Taxonomy" id="1742358"/>
    <lineage>
        <taxon>Bacteria</taxon>
        <taxon>Bacillati</taxon>
        <taxon>Bacillota</taxon>
        <taxon>Bacilli</taxon>
        <taxon>Bacillales</taxon>
        <taxon>Bacillaceae</taxon>
        <taxon>Cytobacillus</taxon>
    </lineage>
</organism>
<evidence type="ECO:0000313" key="4">
    <source>
        <dbReference type="Proteomes" id="UP000293846"/>
    </source>
</evidence>
<proteinExistence type="predicted"/>
<comment type="caution">
    <text evidence="3">The sequence shown here is derived from an EMBL/GenBank/DDBJ whole genome shotgun (WGS) entry which is preliminary data.</text>
</comment>
<dbReference type="Pfam" id="PF05709">
    <property type="entry name" value="Sipho_tail"/>
    <property type="match status" value="1"/>
</dbReference>
<protein>
    <submittedName>
        <fullName evidence="3">Phage tail family protein</fullName>
    </submittedName>
</protein>
<evidence type="ECO:0000259" key="2">
    <source>
        <dbReference type="Pfam" id="PF22768"/>
    </source>
</evidence>
<feature type="domain" description="Siphovirus-type tail component C-terminal" evidence="2">
    <location>
        <begin position="178"/>
        <end position="283"/>
    </location>
</feature>
<name>A0A4R1AX18_9BACI</name>
<dbReference type="EMBL" id="SJTH01000006">
    <property type="protein sequence ID" value="TCJ05040.1"/>
    <property type="molecule type" value="Genomic_DNA"/>
</dbReference>
<dbReference type="Proteomes" id="UP000293846">
    <property type="component" value="Unassembled WGS sequence"/>
</dbReference>
<dbReference type="AlphaFoldDB" id="A0A4R1AX18"/>
<dbReference type="Pfam" id="PF22768">
    <property type="entry name" value="SPP1_Dit"/>
    <property type="match status" value="1"/>
</dbReference>
<dbReference type="Gene3D" id="2.40.30.200">
    <property type="match status" value="1"/>
</dbReference>